<accession>A0A0N4WV78</accession>
<organism evidence="3">
    <name type="scientific">Haemonchus placei</name>
    <name type="common">Barber's pole worm</name>
    <dbReference type="NCBI Taxonomy" id="6290"/>
    <lineage>
        <taxon>Eukaryota</taxon>
        <taxon>Metazoa</taxon>
        <taxon>Ecdysozoa</taxon>
        <taxon>Nematoda</taxon>
        <taxon>Chromadorea</taxon>
        <taxon>Rhabditida</taxon>
        <taxon>Rhabditina</taxon>
        <taxon>Rhabditomorpha</taxon>
        <taxon>Strongyloidea</taxon>
        <taxon>Trichostrongylidae</taxon>
        <taxon>Haemonchus</taxon>
    </lineage>
</organism>
<protein>
    <submittedName>
        <fullName evidence="3">Transposase</fullName>
    </submittedName>
</protein>
<sequence>MTTVQTVQTKSKHPYRVDVVRKRNSSIFSNKIHNLIMFAAMQTDSS</sequence>
<evidence type="ECO:0000313" key="1">
    <source>
        <dbReference type="EMBL" id="VDO57142.1"/>
    </source>
</evidence>
<dbReference type="EMBL" id="UZAF01019042">
    <property type="protein sequence ID" value="VDO57142.1"/>
    <property type="molecule type" value="Genomic_DNA"/>
</dbReference>
<proteinExistence type="predicted"/>
<reference evidence="3" key="1">
    <citation type="submission" date="2017-02" db="UniProtKB">
        <authorList>
            <consortium name="WormBaseParasite"/>
        </authorList>
    </citation>
    <scope>IDENTIFICATION</scope>
</reference>
<evidence type="ECO:0000313" key="3">
    <source>
        <dbReference type="WBParaSite" id="HPLM_0001559701-mRNA-1"/>
    </source>
</evidence>
<gene>
    <name evidence="1" type="ORF">HPLM_LOCUS15589</name>
</gene>
<evidence type="ECO:0000313" key="2">
    <source>
        <dbReference type="Proteomes" id="UP000268014"/>
    </source>
</evidence>
<reference evidence="1 2" key="2">
    <citation type="submission" date="2018-11" db="EMBL/GenBank/DDBJ databases">
        <authorList>
            <consortium name="Pathogen Informatics"/>
        </authorList>
    </citation>
    <scope>NUCLEOTIDE SEQUENCE [LARGE SCALE GENOMIC DNA]</scope>
    <source>
        <strain evidence="1 2">MHpl1</strain>
    </source>
</reference>
<name>A0A0N4WV78_HAEPC</name>
<keyword evidence="2" id="KW-1185">Reference proteome</keyword>
<dbReference type="AlphaFoldDB" id="A0A0N4WV78"/>
<dbReference type="WBParaSite" id="HPLM_0001559701-mRNA-1">
    <property type="protein sequence ID" value="HPLM_0001559701-mRNA-1"/>
    <property type="gene ID" value="HPLM_0001559701"/>
</dbReference>
<dbReference type="Proteomes" id="UP000268014">
    <property type="component" value="Unassembled WGS sequence"/>
</dbReference>